<reference evidence="1" key="1">
    <citation type="submission" date="2020-05" db="EMBL/GenBank/DDBJ databases">
        <title>Large-scale comparative analyses of tick genomes elucidate their genetic diversity and vector capacities.</title>
        <authorList>
            <person name="Jia N."/>
            <person name="Wang J."/>
            <person name="Shi W."/>
            <person name="Du L."/>
            <person name="Sun Y."/>
            <person name="Zhan W."/>
            <person name="Jiang J."/>
            <person name="Wang Q."/>
            <person name="Zhang B."/>
            <person name="Ji P."/>
            <person name="Sakyi L.B."/>
            <person name="Cui X."/>
            <person name="Yuan T."/>
            <person name="Jiang B."/>
            <person name="Yang W."/>
            <person name="Lam T.T.-Y."/>
            <person name="Chang Q."/>
            <person name="Ding S."/>
            <person name="Wang X."/>
            <person name="Zhu J."/>
            <person name="Ruan X."/>
            <person name="Zhao L."/>
            <person name="Wei J."/>
            <person name="Que T."/>
            <person name="Du C."/>
            <person name="Cheng J."/>
            <person name="Dai P."/>
            <person name="Han X."/>
            <person name="Huang E."/>
            <person name="Gao Y."/>
            <person name="Liu J."/>
            <person name="Shao H."/>
            <person name="Ye R."/>
            <person name="Li L."/>
            <person name="Wei W."/>
            <person name="Wang X."/>
            <person name="Wang C."/>
            <person name="Yang T."/>
            <person name="Huo Q."/>
            <person name="Li W."/>
            <person name="Guo W."/>
            <person name="Chen H."/>
            <person name="Zhou L."/>
            <person name="Ni X."/>
            <person name="Tian J."/>
            <person name="Zhou Y."/>
            <person name="Sheng Y."/>
            <person name="Liu T."/>
            <person name="Pan Y."/>
            <person name="Xia L."/>
            <person name="Li J."/>
            <person name="Zhao F."/>
            <person name="Cao W."/>
        </authorList>
    </citation>
    <scope>NUCLEOTIDE SEQUENCE</scope>
    <source>
        <strain evidence="1">Hyas-2018</strain>
    </source>
</reference>
<accession>A0ACB7S672</accession>
<keyword evidence="2" id="KW-1185">Reference proteome</keyword>
<name>A0ACB7S672_HYAAI</name>
<protein>
    <submittedName>
        <fullName evidence="1">Uncharacterized protein</fullName>
    </submittedName>
</protein>
<evidence type="ECO:0000313" key="2">
    <source>
        <dbReference type="Proteomes" id="UP000821845"/>
    </source>
</evidence>
<organism evidence="1 2">
    <name type="scientific">Hyalomma asiaticum</name>
    <name type="common">Tick</name>
    <dbReference type="NCBI Taxonomy" id="266040"/>
    <lineage>
        <taxon>Eukaryota</taxon>
        <taxon>Metazoa</taxon>
        <taxon>Ecdysozoa</taxon>
        <taxon>Arthropoda</taxon>
        <taxon>Chelicerata</taxon>
        <taxon>Arachnida</taxon>
        <taxon>Acari</taxon>
        <taxon>Parasitiformes</taxon>
        <taxon>Ixodida</taxon>
        <taxon>Ixodoidea</taxon>
        <taxon>Ixodidae</taxon>
        <taxon>Hyalomminae</taxon>
        <taxon>Hyalomma</taxon>
    </lineage>
</organism>
<proteinExistence type="predicted"/>
<evidence type="ECO:0000313" key="1">
    <source>
        <dbReference type="EMBL" id="KAH6929399.1"/>
    </source>
</evidence>
<comment type="caution">
    <text evidence="1">The sequence shown here is derived from an EMBL/GenBank/DDBJ whole genome shotgun (WGS) entry which is preliminary data.</text>
</comment>
<sequence>MKLYWLLHTTPDDDVRTALLPFGTLSEISRQKWRVQGCADKGSHTRLLSRRLKEGYTAEDLPHQLRVGEDHPLVHAPGPAPLGRTALPAAPDTYGARAEYHAAGSAVTSATTRPNACTVTPTWQAALEVKP</sequence>
<dbReference type="Proteomes" id="UP000821845">
    <property type="component" value="Chromosome 6"/>
</dbReference>
<gene>
    <name evidence="1" type="ORF">HPB50_026915</name>
</gene>
<dbReference type="EMBL" id="CM023486">
    <property type="protein sequence ID" value="KAH6929399.1"/>
    <property type="molecule type" value="Genomic_DNA"/>
</dbReference>